<dbReference type="InterPro" id="IPR018310">
    <property type="entry name" value="Put_endonuclease_Z1-dom"/>
</dbReference>
<dbReference type="AlphaFoldDB" id="A0AA47AFD8"/>
<dbReference type="InterPro" id="IPR027417">
    <property type="entry name" value="P-loop_NTPase"/>
</dbReference>
<organism evidence="2 3">
    <name type="scientific">Veillonella rogosae</name>
    <dbReference type="NCBI Taxonomy" id="423477"/>
    <lineage>
        <taxon>Bacteria</taxon>
        <taxon>Bacillati</taxon>
        <taxon>Bacillota</taxon>
        <taxon>Negativicutes</taxon>
        <taxon>Veillonellales</taxon>
        <taxon>Veillonellaceae</taxon>
        <taxon>Veillonella</taxon>
    </lineage>
</organism>
<evidence type="ECO:0000313" key="3">
    <source>
        <dbReference type="Proteomes" id="UP001164244"/>
    </source>
</evidence>
<evidence type="ECO:0000313" key="2">
    <source>
        <dbReference type="EMBL" id="UZG50984.1"/>
    </source>
</evidence>
<sequence length="915" mass="104502">MNEMCKGIVDLVISAIRAMSKADEAVDEKLIDELIYRMSSVLAYELNEEEFEAVRKELHHRQTIVMEPGIAISSDPNFKNWYNPIDIEPGNSYWARYKKYLSSDLLLPEKVIQSIDISTTDIVNLLGEPVENGIFARKGLVIGDVQSGKTANYISVINKAADAGYKVIVLLTGTIEKLRQQTQARIDEGFIGIDTSDLERERRNNPIGVGLINGGISVSSFTSIIKDFNKSVLTNSNVPLDSLSIPLILVVKKNKAVLDSIYKLFNGEKKDQTYNKINQSLLFIDDEADNASINTNSQDDDPTSINKSIRRILGLFMRSSYVGYTATPYANVFIEPNTKEDMENEDLFPKDYIYVLQPPSNYIGAREIYSEEGQYKTMYRVIDDFEEFLPLKHKKDYELPLDIPLSLKKAILSFLIANAIRDLRGDLTTHRSMLINVSRFICIQNDLKDLVNDYFLLVRDKIQHYLHNSDYNKYPLLNLLEDVYNEEFKNVGSFEETKDINWQSIRAQLFNSIKNIRVESINGGNASKLLDYKGYDNGLRLIAIGGLSLSRGLTLEGLCISYFYRNSVMYDTLMQMGRWFGYRRNYEDLCQVWMSEESYSWYQHISDATDELRDEINRIYYSNLTPLDVGIKVRSSEGALIVTAKNKMRSAGDYVADLSLSGDYIEAPHFSKNAQTINSNIEAVKNLLNVLQVNGYTVADPNELSLAYKSAKQILDVKKEIIVEFLKQVDTHRRNTNFIAPKVAELIESSSEELLDTWDIAFAQGKSRNEFNILGKKINRVERSIENTTSSIITLRKYRIGSLGMATCGLTETQCTQIEEWIKEKNEKYAEKRVPDKEYFKTDIKRNPLLVIYLIDVKSSENITHNQPLVGLGIGIPNLKEPRELSYAYKVNTTWLKENYDEDDFEADDIGEYDD</sequence>
<dbReference type="KEGG" id="vrg:OKW85_09890"/>
<protein>
    <submittedName>
        <fullName evidence="2">Z1 domain-containing protein</fullName>
    </submittedName>
</protein>
<feature type="domain" description="Putative endonuclease Z1" evidence="1">
    <location>
        <begin position="406"/>
        <end position="638"/>
    </location>
</feature>
<proteinExistence type="predicted"/>
<gene>
    <name evidence="2" type="ORF">OKW85_09890</name>
</gene>
<reference evidence="2" key="1">
    <citation type="submission" date="2022-11" db="EMBL/GenBank/DDBJ databases">
        <title>Complete genome sequence of Veillonella rogosae KCOM 3468 isolated from human Subgingival dental plaque of Chronic peridontitis Lesion.</title>
        <authorList>
            <person name="Park S.-N."/>
            <person name="Lim Y.K."/>
            <person name="Kook J.-K."/>
        </authorList>
    </citation>
    <scope>NUCLEOTIDE SEQUENCE</scope>
    <source>
        <strain evidence="2">KCOM 3468</strain>
    </source>
</reference>
<dbReference type="Proteomes" id="UP001164244">
    <property type="component" value="Chromosome"/>
</dbReference>
<dbReference type="RefSeq" id="WP_265138134.1">
    <property type="nucleotide sequence ID" value="NZ_CP110418.1"/>
</dbReference>
<evidence type="ECO:0000259" key="1">
    <source>
        <dbReference type="Pfam" id="PF10593"/>
    </source>
</evidence>
<dbReference type="Pfam" id="PF10593">
    <property type="entry name" value="Z1"/>
    <property type="match status" value="1"/>
</dbReference>
<dbReference type="EMBL" id="CP110418">
    <property type="protein sequence ID" value="UZG50984.1"/>
    <property type="molecule type" value="Genomic_DNA"/>
</dbReference>
<accession>A0AA47AFD8</accession>
<name>A0AA47AFD8_9FIRM</name>
<dbReference type="SUPFAM" id="SSF52540">
    <property type="entry name" value="P-loop containing nucleoside triphosphate hydrolases"/>
    <property type="match status" value="1"/>
</dbReference>
<dbReference type="Gene3D" id="3.40.50.300">
    <property type="entry name" value="P-loop containing nucleotide triphosphate hydrolases"/>
    <property type="match status" value="1"/>
</dbReference>